<comment type="caution">
    <text evidence="5">The sequence shown here is derived from an EMBL/GenBank/DDBJ whole genome shotgun (WGS) entry which is preliminary data.</text>
</comment>
<name>A0AA88KNE1_NAELO</name>
<keyword evidence="6" id="KW-1185">Reference proteome</keyword>
<accession>A0AA88KNE1</accession>
<dbReference type="RefSeq" id="XP_044551468.1">
    <property type="nucleotide sequence ID" value="XM_044691156.1"/>
</dbReference>
<dbReference type="GO" id="GO:0006952">
    <property type="term" value="P:defense response"/>
    <property type="evidence" value="ECO:0007669"/>
    <property type="project" value="UniProtKB-KW"/>
</dbReference>
<dbReference type="GO" id="GO:0004568">
    <property type="term" value="F:chitinase activity"/>
    <property type="evidence" value="ECO:0007669"/>
    <property type="project" value="InterPro"/>
</dbReference>
<dbReference type="SUPFAM" id="SSF53955">
    <property type="entry name" value="Lysozyme-like"/>
    <property type="match status" value="1"/>
</dbReference>
<dbReference type="PANTHER" id="PTHR22595">
    <property type="entry name" value="CHITINASE-RELATED"/>
    <property type="match status" value="1"/>
</dbReference>
<evidence type="ECO:0000259" key="4">
    <source>
        <dbReference type="Pfam" id="PF00182"/>
    </source>
</evidence>
<proteinExistence type="predicted"/>
<sequence length="198" mass="21720">MKLPYALIALVMMMIMIAAGVKAISTDQLMAVMPKLKRTKAEGYLPYLNRAMSDGSINTCCRMSAFLAQLAHESGDLAWWTEFSSGEQYEGRKDLGNIYPGDGPKYKGRGPIQICGRANYRAAGQAIGVDLENNPTRASDTDVGFKTAAWFWNSRSLNKYADCSQSGFDTITKKINGGYNGKEDRDKKFANAKSVLGC</sequence>
<evidence type="ECO:0000256" key="2">
    <source>
        <dbReference type="ARBA" id="ARBA00023157"/>
    </source>
</evidence>
<dbReference type="GeneID" id="68094264"/>
<keyword evidence="1" id="KW-0611">Plant defense</keyword>
<feature type="signal peptide" evidence="3">
    <location>
        <begin position="1"/>
        <end position="23"/>
    </location>
</feature>
<dbReference type="Proteomes" id="UP000816034">
    <property type="component" value="Unassembled WGS sequence"/>
</dbReference>
<evidence type="ECO:0000313" key="6">
    <source>
        <dbReference type="Proteomes" id="UP000816034"/>
    </source>
</evidence>
<dbReference type="InterPro" id="IPR023346">
    <property type="entry name" value="Lysozyme-like_dom_sf"/>
</dbReference>
<keyword evidence="3" id="KW-0732">Signal</keyword>
<reference evidence="5 6" key="1">
    <citation type="journal article" date="2018" name="BMC Genomics">
        <title>The genome of Naegleria lovaniensis, the basis for a comparative approach to unravel pathogenicity factors of the human pathogenic amoeba N. fowleri.</title>
        <authorList>
            <person name="Liechti N."/>
            <person name="Schurch N."/>
            <person name="Bruggmann R."/>
            <person name="Wittwer M."/>
        </authorList>
    </citation>
    <scope>NUCLEOTIDE SEQUENCE [LARGE SCALE GENOMIC DNA]</scope>
    <source>
        <strain evidence="5 6">ATCC 30569</strain>
    </source>
</reference>
<gene>
    <name evidence="5" type="ORF">C9374_001808</name>
</gene>
<evidence type="ECO:0000256" key="3">
    <source>
        <dbReference type="SAM" id="SignalP"/>
    </source>
</evidence>
<evidence type="ECO:0000313" key="5">
    <source>
        <dbReference type="EMBL" id="KAG2387476.1"/>
    </source>
</evidence>
<evidence type="ECO:0000256" key="1">
    <source>
        <dbReference type="ARBA" id="ARBA00022821"/>
    </source>
</evidence>
<dbReference type="GO" id="GO:0006032">
    <property type="term" value="P:chitin catabolic process"/>
    <property type="evidence" value="ECO:0007669"/>
    <property type="project" value="InterPro"/>
</dbReference>
<dbReference type="InterPro" id="IPR000726">
    <property type="entry name" value="Glyco_hydro_19_cat"/>
</dbReference>
<organism evidence="5 6">
    <name type="scientific">Naegleria lovaniensis</name>
    <name type="common">Amoeba</name>
    <dbReference type="NCBI Taxonomy" id="51637"/>
    <lineage>
        <taxon>Eukaryota</taxon>
        <taxon>Discoba</taxon>
        <taxon>Heterolobosea</taxon>
        <taxon>Tetramitia</taxon>
        <taxon>Eutetramitia</taxon>
        <taxon>Vahlkampfiidae</taxon>
        <taxon>Naegleria</taxon>
    </lineage>
</organism>
<feature type="domain" description="Glycoside hydrolase family 19 catalytic" evidence="4">
    <location>
        <begin position="63"/>
        <end position="159"/>
    </location>
</feature>
<dbReference type="AlphaFoldDB" id="A0AA88KNE1"/>
<dbReference type="CDD" id="cd00325">
    <property type="entry name" value="chitinase_GH19"/>
    <property type="match status" value="1"/>
</dbReference>
<dbReference type="PANTHER" id="PTHR22595:SF79">
    <property type="entry name" value="CHITINASE 12"/>
    <property type="match status" value="1"/>
</dbReference>
<keyword evidence="2" id="KW-1015">Disulfide bond</keyword>
<protein>
    <recommendedName>
        <fullName evidence="4">Glycoside hydrolase family 19 catalytic domain-containing protein</fullName>
    </recommendedName>
</protein>
<feature type="chain" id="PRO_5041696031" description="Glycoside hydrolase family 19 catalytic domain-containing protein" evidence="3">
    <location>
        <begin position="24"/>
        <end position="198"/>
    </location>
</feature>
<dbReference type="EMBL" id="PYSW02000013">
    <property type="protein sequence ID" value="KAG2387476.1"/>
    <property type="molecule type" value="Genomic_DNA"/>
</dbReference>
<dbReference type="Gene3D" id="1.10.530.10">
    <property type="match status" value="1"/>
</dbReference>
<dbReference type="Pfam" id="PF00182">
    <property type="entry name" value="Glyco_hydro_19"/>
    <property type="match status" value="1"/>
</dbReference>
<dbReference type="GO" id="GO:0016998">
    <property type="term" value="P:cell wall macromolecule catabolic process"/>
    <property type="evidence" value="ECO:0007669"/>
    <property type="project" value="InterPro"/>
</dbReference>